<evidence type="ECO:0000313" key="1">
    <source>
        <dbReference type="Proteomes" id="UP000887580"/>
    </source>
</evidence>
<evidence type="ECO:0000313" key="2">
    <source>
        <dbReference type="WBParaSite" id="PS1159_v2.g24712.t1"/>
    </source>
</evidence>
<proteinExistence type="predicted"/>
<organism evidence="1 2">
    <name type="scientific">Panagrolaimus sp. PS1159</name>
    <dbReference type="NCBI Taxonomy" id="55785"/>
    <lineage>
        <taxon>Eukaryota</taxon>
        <taxon>Metazoa</taxon>
        <taxon>Ecdysozoa</taxon>
        <taxon>Nematoda</taxon>
        <taxon>Chromadorea</taxon>
        <taxon>Rhabditida</taxon>
        <taxon>Tylenchina</taxon>
        <taxon>Panagrolaimomorpha</taxon>
        <taxon>Panagrolaimoidea</taxon>
        <taxon>Panagrolaimidae</taxon>
        <taxon>Panagrolaimus</taxon>
    </lineage>
</organism>
<dbReference type="Proteomes" id="UP000887580">
    <property type="component" value="Unplaced"/>
</dbReference>
<sequence>MGGSLSCGGCQTGNCLNASTLLTGPSSYRFAAEIFRLSDDRSEWIKVHPTVLSVTVNRKFGNNNETIAELSAANLRQQNVFQMPIHRGDS</sequence>
<accession>A0AC35G7C4</accession>
<protein>
    <submittedName>
        <fullName evidence="2">Uncharacterized protein</fullName>
    </submittedName>
</protein>
<name>A0AC35G7C4_9BILA</name>
<reference evidence="2" key="1">
    <citation type="submission" date="2022-11" db="UniProtKB">
        <authorList>
            <consortium name="WormBaseParasite"/>
        </authorList>
    </citation>
    <scope>IDENTIFICATION</scope>
</reference>
<dbReference type="WBParaSite" id="PS1159_v2.g24712.t1">
    <property type="protein sequence ID" value="PS1159_v2.g24712.t1"/>
    <property type="gene ID" value="PS1159_v2.g24712"/>
</dbReference>